<accession>A0A2P2JYA2</accession>
<dbReference type="EMBL" id="GGEC01017975">
    <property type="protein sequence ID" value="MBW98458.1"/>
    <property type="molecule type" value="Transcribed_RNA"/>
</dbReference>
<sequence length="133" mass="15638">MVFDTEVHLSVDLSDKLHQHVLLELQHQPNVSIRFSCLTFISFLLHELNYSSGLPNLLNGCLSIRGPFLVIHLCFLFRKFASWKCYQAKIRVCPRLHAVNLVHRDCDLSFREFCFSSFFLLFVVFCFNFFWTG</sequence>
<dbReference type="AlphaFoldDB" id="A0A2P2JYA2"/>
<dbReference type="EMBL" id="GGEC01017974">
    <property type="protein sequence ID" value="MBW98457.1"/>
    <property type="molecule type" value="Transcribed_RNA"/>
</dbReference>
<evidence type="ECO:0000256" key="1">
    <source>
        <dbReference type="SAM" id="Phobius"/>
    </source>
</evidence>
<name>A0A2P2JYA2_RHIMU</name>
<organism evidence="2">
    <name type="scientific">Rhizophora mucronata</name>
    <name type="common">Asiatic mangrove</name>
    <dbReference type="NCBI Taxonomy" id="61149"/>
    <lineage>
        <taxon>Eukaryota</taxon>
        <taxon>Viridiplantae</taxon>
        <taxon>Streptophyta</taxon>
        <taxon>Embryophyta</taxon>
        <taxon>Tracheophyta</taxon>
        <taxon>Spermatophyta</taxon>
        <taxon>Magnoliopsida</taxon>
        <taxon>eudicotyledons</taxon>
        <taxon>Gunneridae</taxon>
        <taxon>Pentapetalae</taxon>
        <taxon>rosids</taxon>
        <taxon>fabids</taxon>
        <taxon>Malpighiales</taxon>
        <taxon>Rhizophoraceae</taxon>
        <taxon>Rhizophora</taxon>
    </lineage>
</organism>
<reference evidence="2" key="1">
    <citation type="submission" date="2018-02" db="EMBL/GenBank/DDBJ databases">
        <title>Rhizophora mucronata_Transcriptome.</title>
        <authorList>
            <person name="Meera S.P."/>
            <person name="Sreeshan A."/>
            <person name="Augustine A."/>
        </authorList>
    </citation>
    <scope>NUCLEOTIDE SEQUENCE</scope>
    <source>
        <tissue evidence="2">Leaf</tissue>
    </source>
</reference>
<feature type="transmembrane region" description="Helical" evidence="1">
    <location>
        <begin position="113"/>
        <end position="131"/>
    </location>
</feature>
<proteinExistence type="predicted"/>
<keyword evidence="1" id="KW-0472">Membrane</keyword>
<keyword evidence="1" id="KW-1133">Transmembrane helix</keyword>
<keyword evidence="1" id="KW-0812">Transmembrane</keyword>
<evidence type="ECO:0000313" key="2">
    <source>
        <dbReference type="EMBL" id="MBW98457.1"/>
    </source>
</evidence>
<protein>
    <submittedName>
        <fullName evidence="2">Uncharacterized protein</fullName>
    </submittedName>
</protein>